<evidence type="ECO:0000259" key="10">
    <source>
        <dbReference type="PROSITE" id="PS50934"/>
    </source>
</evidence>
<dbReference type="CDD" id="cd00167">
    <property type="entry name" value="SANT"/>
    <property type="match status" value="1"/>
</dbReference>
<evidence type="ECO:0000256" key="4">
    <source>
        <dbReference type="ARBA" id="ARBA00023125"/>
    </source>
</evidence>
<organism evidence="13 14">
    <name type="scientific">Dorcoceras hygrometricum</name>
    <dbReference type="NCBI Taxonomy" id="472368"/>
    <lineage>
        <taxon>Eukaryota</taxon>
        <taxon>Viridiplantae</taxon>
        <taxon>Streptophyta</taxon>
        <taxon>Embryophyta</taxon>
        <taxon>Tracheophyta</taxon>
        <taxon>Spermatophyta</taxon>
        <taxon>Magnoliopsida</taxon>
        <taxon>eudicotyledons</taxon>
        <taxon>Gunneridae</taxon>
        <taxon>Pentapetalae</taxon>
        <taxon>asterids</taxon>
        <taxon>lamiids</taxon>
        <taxon>Lamiales</taxon>
        <taxon>Gesneriaceae</taxon>
        <taxon>Didymocarpoideae</taxon>
        <taxon>Trichosporeae</taxon>
        <taxon>Loxocarpinae</taxon>
        <taxon>Dorcoceras</taxon>
    </lineage>
</organism>
<accession>A0A2Z7BJJ6</accession>
<reference evidence="13 14" key="1">
    <citation type="journal article" date="2015" name="Proc. Natl. Acad. Sci. U.S.A.">
        <title>The resurrection genome of Boea hygrometrica: A blueprint for survival of dehydration.</title>
        <authorList>
            <person name="Xiao L."/>
            <person name="Yang G."/>
            <person name="Zhang L."/>
            <person name="Yang X."/>
            <person name="Zhao S."/>
            <person name="Ji Z."/>
            <person name="Zhou Q."/>
            <person name="Hu M."/>
            <person name="Wang Y."/>
            <person name="Chen M."/>
            <person name="Xu Y."/>
            <person name="Jin H."/>
            <person name="Xiao X."/>
            <person name="Hu G."/>
            <person name="Bao F."/>
            <person name="Hu Y."/>
            <person name="Wan P."/>
            <person name="Li L."/>
            <person name="Deng X."/>
            <person name="Kuang T."/>
            <person name="Xiang C."/>
            <person name="Zhu J.K."/>
            <person name="Oliver M.J."/>
            <person name="He Y."/>
        </authorList>
    </citation>
    <scope>NUCLEOTIDE SEQUENCE [LARGE SCALE GENOMIC DNA]</scope>
    <source>
        <strain evidence="14">cv. XS01</strain>
    </source>
</reference>
<feature type="domain" description="Myb-like" evidence="9">
    <location>
        <begin position="248"/>
        <end position="298"/>
    </location>
</feature>
<evidence type="ECO:0000259" key="12">
    <source>
        <dbReference type="PROSITE" id="PS51294"/>
    </source>
</evidence>
<keyword evidence="2" id="KW-0217">Developmental protein</keyword>
<evidence type="ECO:0000256" key="5">
    <source>
        <dbReference type="ARBA" id="ARBA00023163"/>
    </source>
</evidence>
<feature type="compositionally biased region" description="Low complexity" evidence="8">
    <location>
        <begin position="15"/>
        <end position="57"/>
    </location>
</feature>
<evidence type="ECO:0000256" key="8">
    <source>
        <dbReference type="SAM" id="MobiDB-lite"/>
    </source>
</evidence>
<dbReference type="AlphaFoldDB" id="A0A2Z7BJJ6"/>
<comment type="subcellular location">
    <subcellularLocation>
        <location evidence="1">Nucleus</location>
    </subcellularLocation>
</comment>
<feature type="domain" description="SWIRM" evidence="10">
    <location>
        <begin position="68"/>
        <end position="165"/>
    </location>
</feature>
<evidence type="ECO:0008006" key="15">
    <source>
        <dbReference type="Google" id="ProtNLM"/>
    </source>
</evidence>
<proteinExistence type="predicted"/>
<dbReference type="FunFam" id="1.10.10.10:FF:000020">
    <property type="entry name" value="SWI/SNF complex subunit SMARCC2 isoform c"/>
    <property type="match status" value="1"/>
</dbReference>
<evidence type="ECO:0000259" key="9">
    <source>
        <dbReference type="PROSITE" id="PS50090"/>
    </source>
</evidence>
<dbReference type="OrthoDB" id="118550at2759"/>
<gene>
    <name evidence="13" type="ORF">F511_23573</name>
</gene>
<feature type="coiled-coil region" evidence="7">
    <location>
        <begin position="396"/>
        <end position="430"/>
    </location>
</feature>
<evidence type="ECO:0000256" key="2">
    <source>
        <dbReference type="ARBA" id="ARBA00022473"/>
    </source>
</evidence>
<dbReference type="EMBL" id="KV006916">
    <property type="protein sequence ID" value="KZV32171.1"/>
    <property type="molecule type" value="Genomic_DNA"/>
</dbReference>
<dbReference type="Pfam" id="PF04433">
    <property type="entry name" value="SWIRM"/>
    <property type="match status" value="1"/>
</dbReference>
<dbReference type="Pfam" id="PF00249">
    <property type="entry name" value="Myb_DNA-binding"/>
    <property type="match status" value="1"/>
</dbReference>
<keyword evidence="14" id="KW-1185">Reference proteome</keyword>
<keyword evidence="5" id="KW-0804">Transcription</keyword>
<dbReference type="InterPro" id="IPR001005">
    <property type="entry name" value="SANT/Myb"/>
</dbReference>
<dbReference type="GO" id="GO:0005634">
    <property type="term" value="C:nucleus"/>
    <property type="evidence" value="ECO:0007669"/>
    <property type="project" value="UniProtKB-SubCell"/>
</dbReference>
<keyword evidence="6" id="KW-0539">Nucleus</keyword>
<dbReference type="PROSITE" id="PS50934">
    <property type="entry name" value="SWIRM"/>
    <property type="match status" value="1"/>
</dbReference>
<feature type="region of interest" description="Disordered" evidence="8">
    <location>
        <begin position="1"/>
        <end position="64"/>
    </location>
</feature>
<dbReference type="PANTHER" id="PTHR12802:SF44">
    <property type="entry name" value="SWI_SNF COMPLEX SUBUNIT SWI3B"/>
    <property type="match status" value="1"/>
</dbReference>
<evidence type="ECO:0000256" key="6">
    <source>
        <dbReference type="ARBA" id="ARBA00023242"/>
    </source>
</evidence>
<dbReference type="PANTHER" id="PTHR12802">
    <property type="entry name" value="SWI/SNF COMPLEX-RELATED"/>
    <property type="match status" value="1"/>
</dbReference>
<feature type="domain" description="SANT" evidence="11">
    <location>
        <begin position="251"/>
        <end position="302"/>
    </location>
</feature>
<protein>
    <recommendedName>
        <fullName evidence="15">SWI/SNF complex subunit SWI3B</fullName>
    </recommendedName>
</protein>
<dbReference type="PROSITE" id="PS51294">
    <property type="entry name" value="HTH_MYB"/>
    <property type="match status" value="1"/>
</dbReference>
<keyword evidence="3" id="KW-0805">Transcription regulation</keyword>
<dbReference type="InterPro" id="IPR017930">
    <property type="entry name" value="Myb_dom"/>
</dbReference>
<dbReference type="PROSITE" id="PS50090">
    <property type="entry name" value="MYB_LIKE"/>
    <property type="match status" value="1"/>
</dbReference>
<sequence length="488" mass="53323">MATDITPPSKPSPHPTSTAAADPPPSTTDSATAAIPSNSAPPNTATNNSATPPSSTTPRPPETDAEIIHIPSYSRWFSWNAIHECEVRFVPEFFDGRSASKNPKVYKFYRNSIIRRFRDNPTRKIAFTEVRKTIVGDVGSIRRVFDFLEAWGLINFTGSNLKQPQLKWEDKEIKSTAATSQSGEGPVGGSGNADVALPKNRLCSGCKTPCTISCFASDKHDMILCARCYVRGNYLVGMSQSDFKRVEISEEAKTDWSEKETLQLLEAVMHYGDDWKKVSEHVGGKNVKECVARFIKLPFGEQFDGPPESAELEAELVLQNGASPVKRMSLSPLADASNPIMAQAAFLSTLVGVDVAEVAARAAVTALSDVIDGKNEDHLTAPGNIAKQQDSEIASSGSIEGALAEAKLQLEKEEEELEKAVSGIAAQTKEFEDKILNFEEVDLQIERKWKQLQLLQSSLFADQLTLLFHQYNDSNIVENTGSAAVKIE</sequence>
<dbReference type="Gene3D" id="1.10.10.60">
    <property type="entry name" value="Homeodomain-like"/>
    <property type="match status" value="1"/>
</dbReference>
<evidence type="ECO:0000313" key="14">
    <source>
        <dbReference type="Proteomes" id="UP000250235"/>
    </source>
</evidence>
<evidence type="ECO:0000259" key="11">
    <source>
        <dbReference type="PROSITE" id="PS51293"/>
    </source>
</evidence>
<dbReference type="PROSITE" id="PS51293">
    <property type="entry name" value="SANT"/>
    <property type="match status" value="1"/>
</dbReference>
<dbReference type="InterPro" id="IPR017884">
    <property type="entry name" value="SANT_dom"/>
</dbReference>
<keyword evidence="7" id="KW-0175">Coiled coil</keyword>
<keyword evidence="4" id="KW-0238">DNA-binding</keyword>
<dbReference type="InterPro" id="IPR036388">
    <property type="entry name" value="WH-like_DNA-bd_sf"/>
</dbReference>
<evidence type="ECO:0000256" key="7">
    <source>
        <dbReference type="SAM" id="Coils"/>
    </source>
</evidence>
<dbReference type="Gene3D" id="1.10.10.10">
    <property type="entry name" value="Winged helix-like DNA-binding domain superfamily/Winged helix DNA-binding domain"/>
    <property type="match status" value="1"/>
</dbReference>
<dbReference type="SMART" id="SM00717">
    <property type="entry name" value="SANT"/>
    <property type="match status" value="1"/>
</dbReference>
<name>A0A2Z7BJJ6_9LAMI</name>
<dbReference type="Proteomes" id="UP000250235">
    <property type="component" value="Unassembled WGS sequence"/>
</dbReference>
<evidence type="ECO:0000256" key="3">
    <source>
        <dbReference type="ARBA" id="ARBA00023015"/>
    </source>
</evidence>
<dbReference type="InterPro" id="IPR009057">
    <property type="entry name" value="Homeodomain-like_sf"/>
</dbReference>
<dbReference type="InterPro" id="IPR007526">
    <property type="entry name" value="SWIRM"/>
</dbReference>
<evidence type="ECO:0000256" key="1">
    <source>
        <dbReference type="ARBA" id="ARBA00004123"/>
    </source>
</evidence>
<feature type="domain" description="HTH myb-type" evidence="12">
    <location>
        <begin position="253"/>
        <end position="301"/>
    </location>
</feature>
<evidence type="ECO:0000313" key="13">
    <source>
        <dbReference type="EMBL" id="KZV32171.1"/>
    </source>
</evidence>
<dbReference type="GO" id="GO:0003677">
    <property type="term" value="F:DNA binding"/>
    <property type="evidence" value="ECO:0007669"/>
    <property type="project" value="UniProtKB-KW"/>
</dbReference>
<dbReference type="SUPFAM" id="SSF46689">
    <property type="entry name" value="Homeodomain-like"/>
    <property type="match status" value="2"/>
</dbReference>
<dbReference type="FunFam" id="1.10.10.60:FF:000014">
    <property type="entry name" value="SWI/SNF complex subunit SMARCC2 isoform C"/>
    <property type="match status" value="1"/>
</dbReference>